<organism evidence="2 3">
    <name type="scientific">Pantoea stewartii</name>
    <dbReference type="NCBI Taxonomy" id="66269"/>
    <lineage>
        <taxon>Bacteria</taxon>
        <taxon>Pseudomonadati</taxon>
        <taxon>Pseudomonadota</taxon>
        <taxon>Gammaproteobacteria</taxon>
        <taxon>Enterobacterales</taxon>
        <taxon>Erwiniaceae</taxon>
        <taxon>Pantoea</taxon>
    </lineage>
</organism>
<proteinExistence type="predicted"/>
<dbReference type="EMBL" id="LDSI01000002">
    <property type="protein sequence ID" value="KTT01336.1"/>
    <property type="molecule type" value="Genomic_DNA"/>
</dbReference>
<accession>A0AB34VK67</accession>
<reference evidence="2 3" key="1">
    <citation type="journal article" date="2016" name="Front. Microbiol.">
        <title>Genomic Resource of Rice Seed Associated Bacteria.</title>
        <authorList>
            <person name="Midha S."/>
            <person name="Bansal K."/>
            <person name="Sharma S."/>
            <person name="Kumar N."/>
            <person name="Patil P.P."/>
            <person name="Chaudhry V."/>
            <person name="Patil P.B."/>
        </authorList>
    </citation>
    <scope>NUCLEOTIDE SEQUENCE [LARGE SCALE GENOMIC DNA]</scope>
    <source>
        <strain evidence="2 3">RSA13</strain>
    </source>
</reference>
<dbReference type="InterPro" id="IPR036286">
    <property type="entry name" value="LexA/Signal_pep-like_sf"/>
</dbReference>
<dbReference type="SUPFAM" id="SSF51306">
    <property type="entry name" value="LexA/Signal peptidase"/>
    <property type="match status" value="1"/>
</dbReference>
<dbReference type="Proteomes" id="UP000072520">
    <property type="component" value="Unassembled WGS sequence"/>
</dbReference>
<dbReference type="Gene3D" id="2.10.109.10">
    <property type="entry name" value="Umud Fragment, subunit A"/>
    <property type="match status" value="1"/>
</dbReference>
<dbReference type="InterPro" id="IPR050077">
    <property type="entry name" value="LexA_repressor"/>
</dbReference>
<gene>
    <name evidence="2" type="ORF">RSA13_00520</name>
</gene>
<evidence type="ECO:0000313" key="3">
    <source>
        <dbReference type="Proteomes" id="UP000072520"/>
    </source>
</evidence>
<dbReference type="InterPro" id="IPR039418">
    <property type="entry name" value="LexA-like"/>
</dbReference>
<dbReference type="PANTHER" id="PTHR33516:SF2">
    <property type="entry name" value="LEXA REPRESSOR-RELATED"/>
    <property type="match status" value="1"/>
</dbReference>
<dbReference type="InterPro" id="IPR015927">
    <property type="entry name" value="Peptidase_S24_S26A/B/C"/>
</dbReference>
<comment type="caution">
    <text evidence="2">The sequence shown here is derived from an EMBL/GenBank/DDBJ whole genome shotgun (WGS) entry which is preliminary data.</text>
</comment>
<dbReference type="Pfam" id="PF00717">
    <property type="entry name" value="Peptidase_S24"/>
    <property type="match status" value="1"/>
</dbReference>
<evidence type="ECO:0000259" key="1">
    <source>
        <dbReference type="Pfam" id="PF00717"/>
    </source>
</evidence>
<feature type="domain" description="Peptidase S24/S26A/S26B/S26C" evidence="1">
    <location>
        <begin position="82"/>
        <end position="203"/>
    </location>
</feature>
<dbReference type="AlphaFoldDB" id="A0AB34VK67"/>
<sequence length="211" mass="23700">MRDQFCGGKAVDVARKIEREPSYVSRMLYEDGKKGKKRIADDMVEVIEKAFSLPRGWMDGISDDGHGNVQFAHNHKETKGFPLISWVSAGQWLEAVEPYKLHEIDEWPETTISAGPQSFWLKVRGDSMTSPVGFTVPEGMIILVDPSKEAKSGKLVVAKLTNDNEATFKMYIEDAGRKFLKPLNPQYPITEIDGNCTIIGTVIDVKWQKIP</sequence>
<dbReference type="PANTHER" id="PTHR33516">
    <property type="entry name" value="LEXA REPRESSOR"/>
    <property type="match status" value="1"/>
</dbReference>
<protein>
    <recommendedName>
        <fullName evidence="1">Peptidase S24/S26A/S26B/S26C domain-containing protein</fullName>
    </recommendedName>
</protein>
<dbReference type="CDD" id="cd06529">
    <property type="entry name" value="S24_LexA-like"/>
    <property type="match status" value="1"/>
</dbReference>
<evidence type="ECO:0000313" key="2">
    <source>
        <dbReference type="EMBL" id="KTT01336.1"/>
    </source>
</evidence>
<name>A0AB34VK67_9GAMM</name>